<evidence type="ECO:0000313" key="1">
    <source>
        <dbReference type="EMBL" id="MDP8086227.1"/>
    </source>
</evidence>
<dbReference type="Pfam" id="PF11985">
    <property type="entry name" value="Phage_Mu_Gp27"/>
    <property type="match status" value="1"/>
</dbReference>
<organism evidence="1 2">
    <name type="scientific">Phocoenobacter skyensis</name>
    <dbReference type="NCBI Taxonomy" id="97481"/>
    <lineage>
        <taxon>Bacteria</taxon>
        <taxon>Pseudomonadati</taxon>
        <taxon>Pseudomonadota</taxon>
        <taxon>Gammaproteobacteria</taxon>
        <taxon>Pasteurellales</taxon>
        <taxon>Pasteurellaceae</taxon>
        <taxon>Phocoenobacter</taxon>
    </lineage>
</organism>
<keyword evidence="2" id="KW-1185">Reference proteome</keyword>
<evidence type="ECO:0000313" key="2">
    <source>
        <dbReference type="Proteomes" id="UP001224812"/>
    </source>
</evidence>
<protein>
    <submittedName>
        <fullName evidence="1">DUF3486 family protein</fullName>
    </submittedName>
</protein>
<name>A0ABT9JN39_9PAST</name>
<dbReference type="Proteomes" id="UP001224812">
    <property type="component" value="Unassembled WGS sequence"/>
</dbReference>
<reference evidence="1 2" key="1">
    <citation type="journal article" date="2023" name="Front. Microbiol.">
        <title>Phylogeography and host specificity of Pasteurellaceae pathogenic to sea-farmed fish in the north-east Atlantic.</title>
        <authorList>
            <person name="Gulla S."/>
            <person name="Colquhoun D.J."/>
            <person name="Olsen A.B."/>
            <person name="Spilsberg B."/>
            <person name="Lagesen K."/>
            <person name="Aakesson C.P."/>
            <person name="Strom S."/>
            <person name="Manji F."/>
            <person name="Birkbeck T.H."/>
            <person name="Nilsen H.K."/>
        </authorList>
    </citation>
    <scope>NUCLEOTIDE SEQUENCE [LARGE SCALE GENOMIC DNA]</scope>
    <source>
        <strain evidence="1 2">VIO11850</strain>
    </source>
</reference>
<dbReference type="InterPro" id="IPR021874">
    <property type="entry name" value="Phage_Mu_Gp27"/>
</dbReference>
<sequence>MAQRSSIEQLPKEDRQWLEKALIEKNFSGYVEFEKMLKEKGYQISKSAIHRYGQKIENRLKAIKESAEIAKLITQQTADEEANQSDALMQLIQTDLMNILVDVRNAEEMNVKDRLKMLSSVGKNIASMISANVKLKQYQAEHKEKLLAKLDELKQNAKDNGADIPTLELVHKGLLETYGISN</sequence>
<gene>
    <name evidence="1" type="ORF">QJT92_09885</name>
</gene>
<dbReference type="RefSeq" id="WP_306383985.1">
    <property type="nucleotide sequence ID" value="NZ_JASAVR010000025.1"/>
</dbReference>
<proteinExistence type="predicted"/>
<comment type="caution">
    <text evidence="1">The sequence shown here is derived from an EMBL/GenBank/DDBJ whole genome shotgun (WGS) entry which is preliminary data.</text>
</comment>
<dbReference type="EMBL" id="JASAVS010000026">
    <property type="protein sequence ID" value="MDP8086227.1"/>
    <property type="molecule type" value="Genomic_DNA"/>
</dbReference>
<accession>A0ABT9JN39</accession>